<evidence type="ECO:0000256" key="1">
    <source>
        <dbReference type="SAM" id="MobiDB-lite"/>
    </source>
</evidence>
<dbReference type="EMBL" id="PYWC01000040">
    <property type="protein sequence ID" value="PWW75934.1"/>
    <property type="molecule type" value="Genomic_DNA"/>
</dbReference>
<evidence type="ECO:0000313" key="3">
    <source>
        <dbReference type="Proteomes" id="UP000246991"/>
    </source>
</evidence>
<proteinExistence type="predicted"/>
<feature type="compositionally biased region" description="Polar residues" evidence="1">
    <location>
        <begin position="1"/>
        <end position="18"/>
    </location>
</feature>
<accession>A0A317SN68</accession>
<protein>
    <submittedName>
        <fullName evidence="2">Uncharacterized protein</fullName>
    </submittedName>
</protein>
<organism evidence="2 3">
    <name type="scientific">Tuber magnatum</name>
    <name type="common">white Piedmont truffle</name>
    <dbReference type="NCBI Taxonomy" id="42249"/>
    <lineage>
        <taxon>Eukaryota</taxon>
        <taxon>Fungi</taxon>
        <taxon>Dikarya</taxon>
        <taxon>Ascomycota</taxon>
        <taxon>Pezizomycotina</taxon>
        <taxon>Pezizomycetes</taxon>
        <taxon>Pezizales</taxon>
        <taxon>Tuberaceae</taxon>
        <taxon>Tuber</taxon>
    </lineage>
</organism>
<feature type="region of interest" description="Disordered" evidence="1">
    <location>
        <begin position="1"/>
        <end position="40"/>
    </location>
</feature>
<reference evidence="2 3" key="1">
    <citation type="submission" date="2018-03" db="EMBL/GenBank/DDBJ databases">
        <title>Genomes of Pezizomycetes fungi and the evolution of truffles.</title>
        <authorList>
            <person name="Murat C."/>
            <person name="Payen T."/>
            <person name="Noel B."/>
            <person name="Kuo A."/>
            <person name="Martin F.M."/>
        </authorList>
    </citation>
    <scope>NUCLEOTIDE SEQUENCE [LARGE SCALE GENOMIC DNA]</scope>
    <source>
        <strain evidence="2">091103-1</strain>
    </source>
</reference>
<dbReference type="Proteomes" id="UP000246991">
    <property type="component" value="Unassembled WGS sequence"/>
</dbReference>
<sequence>MPTSRRVQVPLSSCSVNSHYPKKADEQANPRKSRKQASKPSALVVAAGNLKGKEAIVNSLYIPLGSRIDHERGPLLPWESPNISTVQIFEPFWDKQAVDLLVVETNTYAAKKEASCQCTAQPGRAAIQRKWKPVGGK</sequence>
<comment type="caution">
    <text evidence="2">The sequence shown here is derived from an EMBL/GenBank/DDBJ whole genome shotgun (WGS) entry which is preliminary data.</text>
</comment>
<name>A0A317SN68_9PEZI</name>
<evidence type="ECO:0000313" key="2">
    <source>
        <dbReference type="EMBL" id="PWW75934.1"/>
    </source>
</evidence>
<keyword evidence="3" id="KW-1185">Reference proteome</keyword>
<dbReference type="OrthoDB" id="75807at2759"/>
<dbReference type="AlphaFoldDB" id="A0A317SN68"/>
<gene>
    <name evidence="2" type="ORF">C7212DRAFT_320392</name>
</gene>
<feature type="non-terminal residue" evidence="2">
    <location>
        <position position="137"/>
    </location>
</feature>